<dbReference type="InParanoid" id="H0WQQ0"/>
<evidence type="ECO:0000259" key="12">
    <source>
        <dbReference type="PROSITE" id="PS50041"/>
    </source>
</evidence>
<evidence type="ECO:0000256" key="11">
    <source>
        <dbReference type="SAM" id="Phobius"/>
    </source>
</evidence>
<proteinExistence type="predicted"/>
<keyword evidence="3" id="KW-0430">Lectin</keyword>
<dbReference type="SMART" id="SM00034">
    <property type="entry name" value="CLECT"/>
    <property type="match status" value="1"/>
</dbReference>
<comment type="subcellular location">
    <subcellularLocation>
        <location evidence="1">Cell membrane</location>
        <topology evidence="1">Single-pass type II membrane protein</topology>
    </subcellularLocation>
</comment>
<keyword evidence="5 11" id="KW-1133">Transmembrane helix</keyword>
<dbReference type="PANTHER" id="PTHR22800:SF252">
    <property type="entry name" value="NATURAL KILLER CELLS ANTIGEN CD94"/>
    <property type="match status" value="1"/>
</dbReference>
<dbReference type="Ensembl" id="ENSOGAT00000004804.2">
    <property type="protein sequence ID" value="ENSOGAP00000004293.2"/>
    <property type="gene ID" value="ENSOGAG00000004802.2"/>
</dbReference>
<evidence type="ECO:0000256" key="8">
    <source>
        <dbReference type="ARBA" id="ARBA00023180"/>
    </source>
</evidence>
<dbReference type="EMBL" id="AAQR03185253">
    <property type="status" value="NOT_ANNOTATED_CDS"/>
    <property type="molecule type" value="Genomic_DNA"/>
</dbReference>
<sequence length="141" mass="16317">STVFQTTQWRLISGTLGLICLLLAATLGILLLHMPFPELHNDSPVSPGLNKELQEASNCCYCPEKWVGYRCNCYFISTEEKTWNESRKFCVSRNSSLLQLQNKDELAFMHSSQHFYWIGLTYNEERAAWLWEDGSPFSRDL</sequence>
<dbReference type="GO" id="GO:0005886">
    <property type="term" value="C:plasma membrane"/>
    <property type="evidence" value="ECO:0007669"/>
    <property type="project" value="UniProtKB-SubCell"/>
</dbReference>
<reference evidence="13" key="3">
    <citation type="submission" date="2025-09" db="UniProtKB">
        <authorList>
            <consortium name="Ensembl"/>
        </authorList>
    </citation>
    <scope>IDENTIFICATION</scope>
</reference>
<keyword evidence="2 11" id="KW-0812">Transmembrane</keyword>
<dbReference type="Pfam" id="PF00059">
    <property type="entry name" value="Lectin_C"/>
    <property type="match status" value="1"/>
</dbReference>
<organism evidence="13 14">
    <name type="scientific">Otolemur garnettii</name>
    <name type="common">Small-eared galago</name>
    <name type="synonym">Garnett's greater bushbaby</name>
    <dbReference type="NCBI Taxonomy" id="30611"/>
    <lineage>
        <taxon>Eukaryota</taxon>
        <taxon>Metazoa</taxon>
        <taxon>Chordata</taxon>
        <taxon>Craniata</taxon>
        <taxon>Vertebrata</taxon>
        <taxon>Euteleostomi</taxon>
        <taxon>Mammalia</taxon>
        <taxon>Eutheria</taxon>
        <taxon>Euarchontoglires</taxon>
        <taxon>Primates</taxon>
        <taxon>Strepsirrhini</taxon>
        <taxon>Lorisiformes</taxon>
        <taxon>Galagidae</taxon>
        <taxon>Otolemur</taxon>
    </lineage>
</organism>
<dbReference type="GO" id="GO:0002223">
    <property type="term" value="P:stimulatory C-type lectin receptor signaling pathway"/>
    <property type="evidence" value="ECO:0007669"/>
    <property type="project" value="TreeGrafter"/>
</dbReference>
<dbReference type="InterPro" id="IPR050919">
    <property type="entry name" value="NKG2/CD94_NK_receptors"/>
</dbReference>
<name>H0WQQ0_OTOGA</name>
<keyword evidence="7" id="KW-0675">Receptor</keyword>
<evidence type="ECO:0000256" key="5">
    <source>
        <dbReference type="ARBA" id="ARBA00022989"/>
    </source>
</evidence>
<dbReference type="SUPFAM" id="SSF56436">
    <property type="entry name" value="C-type lectin-like"/>
    <property type="match status" value="1"/>
</dbReference>
<feature type="domain" description="C-type lectin" evidence="12">
    <location>
        <begin position="69"/>
        <end position="138"/>
    </location>
</feature>
<dbReference type="InterPro" id="IPR001304">
    <property type="entry name" value="C-type_lectin-like"/>
</dbReference>
<dbReference type="eggNOG" id="KOG4297">
    <property type="taxonomic scope" value="Eukaryota"/>
</dbReference>
<dbReference type="InterPro" id="IPR016186">
    <property type="entry name" value="C-type_lectin-like/link_sf"/>
</dbReference>
<dbReference type="GO" id="GO:0045954">
    <property type="term" value="P:positive regulation of natural killer cell mediated cytotoxicity"/>
    <property type="evidence" value="ECO:0007669"/>
    <property type="project" value="TreeGrafter"/>
</dbReference>
<feature type="transmembrane region" description="Helical" evidence="11">
    <location>
        <begin position="12"/>
        <end position="32"/>
    </location>
</feature>
<reference evidence="13" key="2">
    <citation type="submission" date="2025-08" db="UniProtKB">
        <authorList>
            <consortium name="Ensembl"/>
        </authorList>
    </citation>
    <scope>IDENTIFICATION</scope>
</reference>
<dbReference type="Gene3D" id="3.10.100.10">
    <property type="entry name" value="Mannose-Binding Protein A, subunit A"/>
    <property type="match status" value="1"/>
</dbReference>
<dbReference type="PANTHER" id="PTHR22800">
    <property type="entry name" value="C-TYPE LECTIN PROTEINS"/>
    <property type="match status" value="1"/>
</dbReference>
<dbReference type="InterPro" id="IPR016187">
    <property type="entry name" value="CTDL_fold"/>
</dbReference>
<evidence type="ECO:0000256" key="4">
    <source>
        <dbReference type="ARBA" id="ARBA00022968"/>
    </source>
</evidence>
<dbReference type="GeneTree" id="ENSGT00940000160107"/>
<dbReference type="Proteomes" id="UP000005225">
    <property type="component" value="Unassembled WGS sequence"/>
</dbReference>
<keyword evidence="8" id="KW-0325">Glycoprotein</keyword>
<dbReference type="InterPro" id="IPR033992">
    <property type="entry name" value="NKR-like_CTLD"/>
</dbReference>
<dbReference type="AlphaFoldDB" id="H0WQQ0"/>
<evidence type="ECO:0000313" key="13">
    <source>
        <dbReference type="Ensembl" id="ENSOGAP00000004293.2"/>
    </source>
</evidence>
<evidence type="ECO:0000256" key="2">
    <source>
        <dbReference type="ARBA" id="ARBA00022692"/>
    </source>
</evidence>
<protein>
    <recommendedName>
        <fullName evidence="9">Natural killer cells antigen CD94</fullName>
    </recommendedName>
    <alternativeName>
        <fullName evidence="10">Killer cell lectin-like receptor subfamily D member 1</fullName>
    </alternativeName>
</protein>
<evidence type="ECO:0000256" key="7">
    <source>
        <dbReference type="ARBA" id="ARBA00023170"/>
    </source>
</evidence>
<evidence type="ECO:0000256" key="1">
    <source>
        <dbReference type="ARBA" id="ARBA00004401"/>
    </source>
</evidence>
<dbReference type="OMA" id="TESSHFC"/>
<reference evidence="14" key="1">
    <citation type="submission" date="2011-03" db="EMBL/GenBank/DDBJ databases">
        <title>Version 3 of the genome sequence of Otolemur garnettii (Bushbaby).</title>
        <authorList>
            <consortium name="The Broad Institute Genome Sequencing Platform"/>
            <person name="Di Palma F."/>
            <person name="Johnson J."/>
            <person name="Lander E.S."/>
            <person name="Lindblad-Toh K."/>
            <person name="Jaffe D.B."/>
            <person name="Gnerre S."/>
            <person name="MacCallum I."/>
            <person name="Przybylski D."/>
            <person name="Ribeiro F.J."/>
            <person name="Burton J.N."/>
            <person name="Walker B.J."/>
            <person name="Sharpe T."/>
            <person name="Hall G."/>
        </authorList>
    </citation>
    <scope>NUCLEOTIDE SEQUENCE [LARGE SCALE GENOMIC DNA]</scope>
</reference>
<dbReference type="PROSITE" id="PS50041">
    <property type="entry name" value="C_TYPE_LECTIN_2"/>
    <property type="match status" value="1"/>
</dbReference>
<evidence type="ECO:0000256" key="3">
    <source>
        <dbReference type="ARBA" id="ARBA00022734"/>
    </source>
</evidence>
<evidence type="ECO:0000256" key="6">
    <source>
        <dbReference type="ARBA" id="ARBA00023136"/>
    </source>
</evidence>
<keyword evidence="4" id="KW-0735">Signal-anchor</keyword>
<dbReference type="GO" id="GO:0030246">
    <property type="term" value="F:carbohydrate binding"/>
    <property type="evidence" value="ECO:0007669"/>
    <property type="project" value="UniProtKB-KW"/>
</dbReference>
<dbReference type="CDD" id="cd03593">
    <property type="entry name" value="CLECT_NK_receptors_like"/>
    <property type="match status" value="1"/>
</dbReference>
<dbReference type="HOGENOM" id="CLU_049894_9_3_1"/>
<keyword evidence="6 11" id="KW-0472">Membrane</keyword>
<keyword evidence="14" id="KW-1185">Reference proteome</keyword>
<accession>H0WQQ0</accession>
<evidence type="ECO:0000256" key="10">
    <source>
        <dbReference type="ARBA" id="ARBA00041489"/>
    </source>
</evidence>
<dbReference type="STRING" id="30611.ENSOGAP00000004293"/>
<evidence type="ECO:0000256" key="9">
    <source>
        <dbReference type="ARBA" id="ARBA00041193"/>
    </source>
</evidence>
<evidence type="ECO:0000313" key="14">
    <source>
        <dbReference type="Proteomes" id="UP000005225"/>
    </source>
</evidence>
<dbReference type="EMBL" id="AAQR03185254">
    <property type="status" value="NOT_ANNOTATED_CDS"/>
    <property type="molecule type" value="Genomic_DNA"/>
</dbReference>